<dbReference type="PANTHER" id="PTHR11731:SF21">
    <property type="entry name" value="INACTIVE DIPEPTIDYL PEPTIDASE 10"/>
    <property type="match status" value="1"/>
</dbReference>
<dbReference type="GO" id="GO:1901379">
    <property type="term" value="P:regulation of potassium ion transmembrane transport"/>
    <property type="evidence" value="ECO:0007669"/>
    <property type="project" value="TreeGrafter"/>
</dbReference>
<evidence type="ECO:0000259" key="3">
    <source>
        <dbReference type="Pfam" id="PF00930"/>
    </source>
</evidence>
<sequence length="784" mass="87567">MTASKDPTKKKPKEAQQDEEFVDVSPAQRNWKGIAISLLVIVVVCSLITMSVVVLTPAEQPSSGRSRLTVADLYKPEFSVHDPEAKWISNSEVVYRNRDGHVIKFNFASNETEVILTNSTFVAFKVVKYSLSADLKFALFAYDVKQMYRYSYTASYIVYNIYTREVWELNPPEVHDAVLQHAAWGTQGQQLIYIFENNIYYQADVKSNSLRITSSGMEGVIFNGLTDWLYEEEILRSHLAHWWSPDGERLAFLTINDSLVPSMVLPQFTGNTYPRGLQYPYPVAGQKNPTVKLSVVNLFGATHTQELQPPDLLRDFYVTMVTWISNTHLAVRWVNRPQNASLLTECDATIGACKPRHGDSSETWLSMQTQEPLFSRDRSRFFLSLPVKQGGQGDFHHVTMFSRKLRGDQDEVRHLTSGDWEVTELLAYDENNQIIYFLSTEDAAEQRHVYSVSTLGLFPRRCLTCGLKEGCLFFAADINPDAQHAVLHCKGPGVPAVLLLSLDDVDSYFILENNLPLRSALEAKKRIQTEIRTISNDDFGIRRPQCACISVPLGPVRSFSLTSPSRPHRAAAEAHLSSRLHRVLPLRPPARCVSHNPSLHLHLSTISTALRRTLLLNPDHASRFRSQVEMEEENMQNVGRGFPGLDFTQLAPPQHRLAGRPGGDGGVRAGLGLGAGGVGPGRCGAAGRQRVRVQRSKGCAAGPPAARLRGRRRPDSSSGIPVQAALHRPHSRGRLRRGLRRLPRAHDAQVHGGADRMRCGSGSRHRLVHVRVCVFGAIPRIAFN</sequence>
<dbReference type="GeneTree" id="ENSGT00940000154657"/>
<feature type="region of interest" description="Disordered" evidence="1">
    <location>
        <begin position="1"/>
        <end position="22"/>
    </location>
</feature>
<dbReference type="Gene3D" id="2.140.10.30">
    <property type="entry name" value="Dipeptidylpeptidase IV, N-terminal domain"/>
    <property type="match status" value="1"/>
</dbReference>
<accession>A0AAQ4P049</accession>
<organism evidence="4 5">
    <name type="scientific">Gasterosteus aculeatus aculeatus</name>
    <name type="common">three-spined stickleback</name>
    <dbReference type="NCBI Taxonomy" id="481459"/>
    <lineage>
        <taxon>Eukaryota</taxon>
        <taxon>Metazoa</taxon>
        <taxon>Chordata</taxon>
        <taxon>Craniata</taxon>
        <taxon>Vertebrata</taxon>
        <taxon>Euteleostomi</taxon>
        <taxon>Actinopterygii</taxon>
        <taxon>Neopterygii</taxon>
        <taxon>Teleostei</taxon>
        <taxon>Neoteleostei</taxon>
        <taxon>Acanthomorphata</taxon>
        <taxon>Eupercaria</taxon>
        <taxon>Perciformes</taxon>
        <taxon>Cottioidei</taxon>
        <taxon>Gasterosteales</taxon>
        <taxon>Gasterosteidae</taxon>
        <taxon>Gasterosteus</taxon>
    </lineage>
</organism>
<dbReference type="SUPFAM" id="SSF82171">
    <property type="entry name" value="DPP6 N-terminal domain-like"/>
    <property type="match status" value="1"/>
</dbReference>
<feature type="compositionally biased region" description="Basic and acidic residues" evidence="1">
    <location>
        <begin position="744"/>
        <end position="758"/>
    </location>
</feature>
<dbReference type="InterPro" id="IPR050278">
    <property type="entry name" value="Serine_Prot_S9B/DPPIV"/>
</dbReference>
<dbReference type="GO" id="GO:0008076">
    <property type="term" value="C:voltage-gated potassium channel complex"/>
    <property type="evidence" value="ECO:0007669"/>
    <property type="project" value="TreeGrafter"/>
</dbReference>
<feature type="region of interest" description="Disordered" evidence="1">
    <location>
        <begin position="694"/>
        <end position="760"/>
    </location>
</feature>
<dbReference type="Proteomes" id="UP000007635">
    <property type="component" value="Chromosome I"/>
</dbReference>
<keyword evidence="2" id="KW-1133">Transmembrane helix</keyword>
<reference evidence="4" key="2">
    <citation type="submission" date="2025-08" db="UniProtKB">
        <authorList>
            <consortium name="Ensembl"/>
        </authorList>
    </citation>
    <scope>IDENTIFICATION</scope>
</reference>
<proteinExistence type="predicted"/>
<evidence type="ECO:0000313" key="4">
    <source>
        <dbReference type="Ensembl" id="ENSGACP00000032230.1"/>
    </source>
</evidence>
<dbReference type="PANTHER" id="PTHR11731">
    <property type="entry name" value="PROTEASE FAMILY S9B,C DIPEPTIDYL-PEPTIDASE IV-RELATED"/>
    <property type="match status" value="1"/>
</dbReference>
<evidence type="ECO:0000313" key="5">
    <source>
        <dbReference type="Proteomes" id="UP000007635"/>
    </source>
</evidence>
<reference evidence="4" key="3">
    <citation type="submission" date="2025-09" db="UniProtKB">
        <authorList>
            <consortium name="Ensembl"/>
        </authorList>
    </citation>
    <scope>IDENTIFICATION</scope>
</reference>
<keyword evidence="2" id="KW-0812">Transmembrane</keyword>
<protein>
    <recommendedName>
        <fullName evidence="3">Dipeptidylpeptidase IV N-terminal domain-containing protein</fullName>
    </recommendedName>
</protein>
<feature type="compositionally biased region" description="Basic residues" evidence="1">
    <location>
        <begin position="727"/>
        <end position="743"/>
    </location>
</feature>
<dbReference type="GO" id="GO:0006508">
    <property type="term" value="P:proteolysis"/>
    <property type="evidence" value="ECO:0007669"/>
    <property type="project" value="InterPro"/>
</dbReference>
<feature type="transmembrane region" description="Helical" evidence="2">
    <location>
        <begin position="34"/>
        <end position="55"/>
    </location>
</feature>
<dbReference type="InterPro" id="IPR002469">
    <property type="entry name" value="Peptidase_S9B_N"/>
</dbReference>
<dbReference type="Ensembl" id="ENSGACT00000078806.1">
    <property type="protein sequence ID" value="ENSGACP00000032230.1"/>
    <property type="gene ID" value="ENSGACG00000014974.2"/>
</dbReference>
<dbReference type="GO" id="GO:0015459">
    <property type="term" value="F:potassium channel regulator activity"/>
    <property type="evidence" value="ECO:0007669"/>
    <property type="project" value="TreeGrafter"/>
</dbReference>
<name>A0AAQ4P049_GASAC</name>
<dbReference type="Pfam" id="PF00930">
    <property type="entry name" value="DPPIV_N"/>
    <property type="match status" value="1"/>
</dbReference>
<keyword evidence="2" id="KW-0472">Membrane</keyword>
<feature type="domain" description="Dipeptidylpeptidase IV N-terminal" evidence="3">
    <location>
        <begin position="132"/>
        <end position="495"/>
    </location>
</feature>
<keyword evidence="5" id="KW-1185">Reference proteome</keyword>
<evidence type="ECO:0000256" key="1">
    <source>
        <dbReference type="SAM" id="MobiDB-lite"/>
    </source>
</evidence>
<evidence type="ECO:0000256" key="2">
    <source>
        <dbReference type="SAM" id="Phobius"/>
    </source>
</evidence>
<dbReference type="AlphaFoldDB" id="A0AAQ4P049"/>
<feature type="compositionally biased region" description="Basic and acidic residues" evidence="1">
    <location>
        <begin position="1"/>
        <end position="16"/>
    </location>
</feature>
<reference evidence="4 5" key="1">
    <citation type="journal article" date="2021" name="G3 (Bethesda)">
        <title>Improved contiguity of the threespine stickleback genome using long-read sequencing.</title>
        <authorList>
            <person name="Nath S."/>
            <person name="Shaw D.E."/>
            <person name="White M.A."/>
        </authorList>
    </citation>
    <scope>NUCLEOTIDE SEQUENCE [LARGE SCALE GENOMIC DNA]</scope>
    <source>
        <strain evidence="4 5">Lake Benthic</strain>
    </source>
</reference>